<dbReference type="RefSeq" id="WP_345840444.1">
    <property type="nucleotide sequence ID" value="NZ_JBDIME010000009.1"/>
</dbReference>
<feature type="chain" id="PRO_5045255869" description="DUF11 domain-containing protein" evidence="2">
    <location>
        <begin position="29"/>
        <end position="1582"/>
    </location>
</feature>
<keyword evidence="4" id="KW-1185">Reference proteome</keyword>
<gene>
    <name evidence="3" type="ORF">ABC974_12460</name>
</gene>
<dbReference type="PANTHER" id="PTHR34819">
    <property type="entry name" value="LARGE CYSTEINE-RICH PERIPLASMIC PROTEIN OMCB"/>
    <property type="match status" value="1"/>
</dbReference>
<sequence>MGRNHPLRAVAVALLCALMLLIAPGSRAQTVTNTANANWMQSGEPFSTASNSVSFTVIKKITPPIGSGQTGTLTAALGLVFDSEDGTMVNGAKVSIVDAVTGQSVQVFAADGVTAWPSTVYTGQSVTDGAGAVYQLQPGEYRFPLLAAGQYRLVVEPPNPYHVPSAADIAQLSGLTRPDGSPLMINDASFGAAFTISSPQPIRVDIPADRPPTAVTLTKTASRQTVQPGDVVFYTVTVNNPDHFHSKRAVTVVDTPSPMLRLRPDSVRIDGVALPGLVTIASDGSTLTVRLGNIAPGAARTVTYAMSVRPDALQGQALNKAIATDYRGTLSYATAVVRIEQDGLTARMTLIGRVTDHGCSADGPHDGIAGVRVMLEDGSFAVTDREGRYHFDGLVPGDHVAQVMDMTLPEGGRFLNCGRSTRNAGSAISRFVTGQGGSLAVADFYAEIPRKQMVTPKRDPEQNPELGPAGGVVQPVSGGAPGDAPPLDPHNAASGAPVPEDADGAVSDRVAAGAETDWLALGDGPIDFLFPAVDYNPRAPALRVVIRYRPGQKVELSSNGHPVAAIAFDGDKTSANHAWAVGIWRGIPLDGDVTHLTAVVRNADGTVAANLARDVHFNQTAAQVQIVREKTLLVADGRTRPVIALRVLDRNGKPVHAGISGDIALNAPYESAEAVDAMQSRALSGLGRAAPHWTVKGDDGIALVELAPTMVSGALQLDFNFVDGQQRRHQTLNDWVVPGKLQWTLVGLAEGSVGARTIADAMERTGNFDSDLGDHGRVAFYAKGRVLGRYVLTLAYDSAKRRDDQQLLGAIDPKAYYTVFADGSNRRFDAASREKLYVRIEARAFNALFGDFSTDFNQTELARYQRTITGVKAEGSAGGFHAEAYGARVSSTHHRDEIQGGGISGPYTLSSRAIIANSEHVVIQVRDRFRSEIIVDTRTLTRFLDYDIDLLSGTISFKQPILSHDTSLNPQFIVIDYDVDPLTNNGGVLNAGLRADWTSHNGGLRIGASAITDKGDAARTNLAAIDIRARPNANTELRAEASVSRRNGDNSVAWLVEAEHHDKRLDLLAYAHSVDPNFGVGQLNGPELGRRKLGVDARLKLTETLSIDTTAWYDESLTDPTHREAIQVKGEYRTKSADIHLGVSSILDHLADGTDANSTVLDAGATKRLFDNKLQIDASTSFGLGKTESIDLPARHLLSVRYALSPRIKLIGSYEIATGDAINARTARVGFELQPWTGGRIVSSVEQQQIAEYGPRSFAAFGLTQSFEVTKHLTIDGTLDANKVLGGFDITKIVNPAQPVVSGGQLGGNATLTEDFTAVTLGATWHGGRWTATMRGEWRDGELARRKGVTFGAIRQLGEGSMVGSGVSWTHANGSDGSMTEVLDSAIAVANRPAGSAFAFLTKVEYRSDLVVGATAGLAGVNGVTGTTALTVTGNAKSRRLIGSFSANWSPRGNRDGEFVQRSELGVFAAGRYNFDRYDGYNLAGTTLLAGLDAQIGIGQRVALGGSVTLRSNLADHTTSFAIGPQVSVVPATNVLLTVGYNVKGFRDRDFAATRSTNKGVFATLKMKFDTSSFGFLGLGRR</sequence>
<comment type="caution">
    <text evidence="3">The sequence shown here is derived from an EMBL/GenBank/DDBJ whole genome shotgun (WGS) entry which is preliminary data.</text>
</comment>
<dbReference type="InterPro" id="IPR051172">
    <property type="entry name" value="Chlamydia_OmcB"/>
</dbReference>
<proteinExistence type="predicted"/>
<dbReference type="Proteomes" id="UP001419910">
    <property type="component" value="Unassembled WGS sequence"/>
</dbReference>
<dbReference type="SUPFAM" id="SSF117074">
    <property type="entry name" value="Hypothetical protein PA1324"/>
    <property type="match status" value="1"/>
</dbReference>
<dbReference type="NCBIfam" id="TIGR01451">
    <property type="entry name" value="B_ant_repeat"/>
    <property type="match status" value="1"/>
</dbReference>
<accession>A0ABU9Y3S3</accession>
<name>A0ABU9Y3S3_9SPHN</name>
<evidence type="ECO:0000256" key="1">
    <source>
        <dbReference type="SAM" id="MobiDB-lite"/>
    </source>
</evidence>
<feature type="signal peptide" evidence="2">
    <location>
        <begin position="1"/>
        <end position="28"/>
    </location>
</feature>
<dbReference type="PANTHER" id="PTHR34819:SF3">
    <property type="entry name" value="CELL SURFACE PROTEIN"/>
    <property type="match status" value="1"/>
</dbReference>
<feature type="region of interest" description="Disordered" evidence="1">
    <location>
        <begin position="455"/>
        <end position="504"/>
    </location>
</feature>
<reference evidence="3 4" key="1">
    <citation type="submission" date="2024-05" db="EMBL/GenBank/DDBJ databases">
        <authorList>
            <person name="Liu Q."/>
            <person name="Xin Y.-H."/>
        </authorList>
    </citation>
    <scope>NUCLEOTIDE SEQUENCE [LARGE SCALE GENOMIC DNA]</scope>
    <source>
        <strain evidence="3 4">CGMCC 1.10181</strain>
    </source>
</reference>
<dbReference type="Gene3D" id="2.60.40.740">
    <property type="match status" value="1"/>
</dbReference>
<evidence type="ECO:0000313" key="3">
    <source>
        <dbReference type="EMBL" id="MEN2790443.1"/>
    </source>
</evidence>
<protein>
    <recommendedName>
        <fullName evidence="5">DUF11 domain-containing protein</fullName>
    </recommendedName>
</protein>
<dbReference type="InterPro" id="IPR047589">
    <property type="entry name" value="DUF11_rpt"/>
</dbReference>
<evidence type="ECO:0000256" key="2">
    <source>
        <dbReference type="SAM" id="SignalP"/>
    </source>
</evidence>
<keyword evidence="2" id="KW-0732">Signal</keyword>
<organism evidence="3 4">
    <name type="scientific">Sphingomonas oligophenolica</name>
    <dbReference type="NCBI Taxonomy" id="301154"/>
    <lineage>
        <taxon>Bacteria</taxon>
        <taxon>Pseudomonadati</taxon>
        <taxon>Pseudomonadota</taxon>
        <taxon>Alphaproteobacteria</taxon>
        <taxon>Sphingomonadales</taxon>
        <taxon>Sphingomonadaceae</taxon>
        <taxon>Sphingomonas</taxon>
    </lineage>
</organism>
<dbReference type="EMBL" id="JBDIME010000009">
    <property type="protein sequence ID" value="MEN2790443.1"/>
    <property type="molecule type" value="Genomic_DNA"/>
</dbReference>
<evidence type="ECO:0000313" key="4">
    <source>
        <dbReference type="Proteomes" id="UP001419910"/>
    </source>
</evidence>
<evidence type="ECO:0008006" key="5">
    <source>
        <dbReference type="Google" id="ProtNLM"/>
    </source>
</evidence>